<evidence type="ECO:0008006" key="2">
    <source>
        <dbReference type="Google" id="ProtNLM"/>
    </source>
</evidence>
<name>A0A0F8VHS7_9ZZZZ</name>
<reference evidence="1" key="1">
    <citation type="journal article" date="2015" name="Nature">
        <title>Complex archaea that bridge the gap between prokaryotes and eukaryotes.</title>
        <authorList>
            <person name="Spang A."/>
            <person name="Saw J.H."/>
            <person name="Jorgensen S.L."/>
            <person name="Zaremba-Niedzwiedzka K."/>
            <person name="Martijn J."/>
            <person name="Lind A.E."/>
            <person name="van Eijk R."/>
            <person name="Schleper C."/>
            <person name="Guy L."/>
            <person name="Ettema T.J."/>
        </authorList>
    </citation>
    <scope>NUCLEOTIDE SEQUENCE</scope>
</reference>
<sequence>GNVELIHMNGRVYDYNLGRFMSVDPFIQSPTNSQSINPYSYIMNNPLSGTDPTGYAAEIEKEKIKVSVTGSRIKRTVGEKATVTTTNDSGQVTNIATQTVLGSNVAVTSTNFENGAATSSTTAVMNGKSMTGISQTVADIGSPTQIATSGPEYSVSRAASGTDSDGNAYSFQVNRIVGVTANGAWGLIHNAQGSGDGYSAWAQAGAGKDLMNHPLALMTTSLFSGGGAWSAKAFNTIGMRLSMSNNPSIMQIGYLMKGFKEGYSSLSKSKMDSFRKEFRTFACGMIMACAAKFSPGKLPPQVPTNPPSVRNAVNYLHRWNQTNKVIKKQEIID</sequence>
<comment type="caution">
    <text evidence="1">The sequence shown here is derived from an EMBL/GenBank/DDBJ whole genome shotgun (WGS) entry which is preliminary data.</text>
</comment>
<evidence type="ECO:0000313" key="1">
    <source>
        <dbReference type="EMBL" id="KKK43917.1"/>
    </source>
</evidence>
<dbReference type="NCBIfam" id="TIGR03696">
    <property type="entry name" value="Rhs_assc_core"/>
    <property type="match status" value="1"/>
</dbReference>
<protein>
    <recommendedName>
        <fullName evidence="2">RHS repeat-associated core domain-containing protein</fullName>
    </recommendedName>
</protein>
<feature type="non-terminal residue" evidence="1">
    <location>
        <position position="1"/>
    </location>
</feature>
<organism evidence="1">
    <name type="scientific">marine sediment metagenome</name>
    <dbReference type="NCBI Taxonomy" id="412755"/>
    <lineage>
        <taxon>unclassified sequences</taxon>
        <taxon>metagenomes</taxon>
        <taxon>ecological metagenomes</taxon>
    </lineage>
</organism>
<accession>A0A0F8VHS7</accession>
<dbReference type="EMBL" id="LAZR01070214">
    <property type="protein sequence ID" value="KKK43917.1"/>
    <property type="molecule type" value="Genomic_DNA"/>
</dbReference>
<feature type="non-terminal residue" evidence="1">
    <location>
        <position position="333"/>
    </location>
</feature>
<gene>
    <name evidence="1" type="ORF">LCGC14_3167750</name>
</gene>
<dbReference type="AlphaFoldDB" id="A0A0F8VHS7"/>
<dbReference type="InterPro" id="IPR022385">
    <property type="entry name" value="Rhs_assc_core"/>
</dbReference>
<proteinExistence type="predicted"/>
<dbReference type="Gene3D" id="2.180.10.10">
    <property type="entry name" value="RHS repeat-associated core"/>
    <property type="match status" value="1"/>
</dbReference>